<organism evidence="8 9">
    <name type="scientific">Myxacorys almedinensis A</name>
    <dbReference type="NCBI Taxonomy" id="2690445"/>
    <lineage>
        <taxon>Bacteria</taxon>
        <taxon>Bacillati</taxon>
        <taxon>Cyanobacteriota</taxon>
        <taxon>Cyanophyceae</taxon>
        <taxon>Leptolyngbyales</taxon>
        <taxon>Leptolyngbyaceae</taxon>
        <taxon>Myxacorys</taxon>
        <taxon>Myxacorys almedinensis</taxon>
    </lineage>
</organism>
<dbReference type="SUPFAM" id="SSF53056">
    <property type="entry name" value="beta-carbonic anhydrase, cab"/>
    <property type="match status" value="1"/>
</dbReference>
<dbReference type="GO" id="GO:0004089">
    <property type="term" value="F:carbonate dehydratase activity"/>
    <property type="evidence" value="ECO:0007669"/>
    <property type="project" value="UniProtKB-EC"/>
</dbReference>
<comment type="catalytic activity">
    <reaction evidence="6">
        <text>hydrogencarbonate + H(+) = CO2 + H2O</text>
        <dbReference type="Rhea" id="RHEA:10748"/>
        <dbReference type="ChEBI" id="CHEBI:15377"/>
        <dbReference type="ChEBI" id="CHEBI:15378"/>
        <dbReference type="ChEBI" id="CHEBI:16526"/>
        <dbReference type="ChEBI" id="CHEBI:17544"/>
        <dbReference type="EC" id="4.2.1.1"/>
    </reaction>
</comment>
<dbReference type="InterPro" id="IPR036874">
    <property type="entry name" value="Carbonic_anhydrase_sf"/>
</dbReference>
<evidence type="ECO:0000313" key="9">
    <source>
        <dbReference type="Proteomes" id="UP000646053"/>
    </source>
</evidence>
<dbReference type="SMART" id="SM00947">
    <property type="entry name" value="Pro_CA"/>
    <property type="match status" value="1"/>
</dbReference>
<evidence type="ECO:0000256" key="2">
    <source>
        <dbReference type="ARBA" id="ARBA00012925"/>
    </source>
</evidence>
<evidence type="ECO:0000256" key="5">
    <source>
        <dbReference type="ARBA" id="ARBA00023239"/>
    </source>
</evidence>
<keyword evidence="5" id="KW-0456">Lyase</keyword>
<accession>A0A8J7Z976</accession>
<evidence type="ECO:0000256" key="7">
    <source>
        <dbReference type="PIRSR" id="PIRSR601765-1"/>
    </source>
</evidence>
<sequence>MRFSRRKVIVVLGHERCGAIAATLKGAQVPGQIGSLLDAIRPAVQPVSSQPGDRLENTCKANIQHQVERLKASPVMAQLIQNNKLKIVGGYYDLDTGAVTLA</sequence>
<feature type="binding site" evidence="7">
    <location>
        <position position="17"/>
    </location>
    <ligand>
        <name>Zn(2+)</name>
        <dbReference type="ChEBI" id="CHEBI:29105"/>
    </ligand>
</feature>
<reference evidence="8" key="1">
    <citation type="submission" date="2019-12" db="EMBL/GenBank/DDBJ databases">
        <title>High-Quality draft genome sequences of three cyanobacteria isolated from the limestone walls of the Old Cathedral of Coimbra.</title>
        <authorList>
            <person name="Tiago I."/>
            <person name="Soares F."/>
            <person name="Portugal A."/>
        </authorList>
    </citation>
    <scope>NUCLEOTIDE SEQUENCE</scope>
    <source>
        <strain evidence="8">A</strain>
    </source>
</reference>
<evidence type="ECO:0000313" key="8">
    <source>
        <dbReference type="EMBL" id="NDJ17760.1"/>
    </source>
</evidence>
<protein>
    <recommendedName>
        <fullName evidence="2">carbonic anhydrase</fullName>
        <ecNumber evidence="2">4.2.1.1</ecNumber>
    </recommendedName>
</protein>
<keyword evidence="4 7" id="KW-0862">Zinc</keyword>
<dbReference type="RefSeq" id="WP_162423272.1">
    <property type="nucleotide sequence ID" value="NZ_WVIE01000010.1"/>
</dbReference>
<dbReference type="GO" id="GO:0008270">
    <property type="term" value="F:zinc ion binding"/>
    <property type="evidence" value="ECO:0007669"/>
    <property type="project" value="InterPro"/>
</dbReference>
<comment type="caution">
    <text evidence="8">The sequence shown here is derived from an EMBL/GenBank/DDBJ whole genome shotgun (WGS) entry which is preliminary data.</text>
</comment>
<dbReference type="Proteomes" id="UP000646053">
    <property type="component" value="Unassembled WGS sequence"/>
</dbReference>
<comment type="cofactor">
    <cofactor evidence="7">
        <name>Zn(2+)</name>
        <dbReference type="ChEBI" id="CHEBI:29105"/>
    </cofactor>
    <text evidence="7">Binds 1 zinc ion per subunit.</text>
</comment>
<gene>
    <name evidence="8" type="ORF">GS601_10730</name>
</gene>
<dbReference type="PANTHER" id="PTHR11002:SF76">
    <property type="entry name" value="CARBONIC ANHYDRASE"/>
    <property type="match status" value="1"/>
</dbReference>
<evidence type="ECO:0000256" key="3">
    <source>
        <dbReference type="ARBA" id="ARBA00022723"/>
    </source>
</evidence>
<name>A0A8J7Z976_9CYAN</name>
<dbReference type="EC" id="4.2.1.1" evidence="2"/>
<proteinExistence type="inferred from homology"/>
<keyword evidence="9" id="KW-1185">Reference proteome</keyword>
<evidence type="ECO:0000256" key="4">
    <source>
        <dbReference type="ARBA" id="ARBA00022833"/>
    </source>
</evidence>
<dbReference type="AlphaFoldDB" id="A0A8J7Z976"/>
<comment type="similarity">
    <text evidence="1">Belongs to the beta-class carbonic anhydrase family.</text>
</comment>
<dbReference type="EMBL" id="WVIE01000010">
    <property type="protein sequence ID" value="NDJ17760.1"/>
    <property type="molecule type" value="Genomic_DNA"/>
</dbReference>
<dbReference type="Gene3D" id="3.40.1050.10">
    <property type="entry name" value="Carbonic anhydrase"/>
    <property type="match status" value="1"/>
</dbReference>
<dbReference type="Pfam" id="PF00484">
    <property type="entry name" value="Pro_CA"/>
    <property type="match status" value="1"/>
</dbReference>
<dbReference type="PANTHER" id="PTHR11002">
    <property type="entry name" value="CARBONIC ANHYDRASE"/>
    <property type="match status" value="1"/>
</dbReference>
<feature type="binding site" evidence="7">
    <location>
        <position position="14"/>
    </location>
    <ligand>
        <name>Zn(2+)</name>
        <dbReference type="ChEBI" id="CHEBI:29105"/>
    </ligand>
</feature>
<dbReference type="InterPro" id="IPR001765">
    <property type="entry name" value="Carbonic_anhydrase"/>
</dbReference>
<evidence type="ECO:0000256" key="6">
    <source>
        <dbReference type="ARBA" id="ARBA00048348"/>
    </source>
</evidence>
<keyword evidence="3 7" id="KW-0479">Metal-binding</keyword>
<evidence type="ECO:0000256" key="1">
    <source>
        <dbReference type="ARBA" id="ARBA00006217"/>
    </source>
</evidence>